<feature type="chain" id="PRO_5009172972" evidence="2">
    <location>
        <begin position="20"/>
        <end position="416"/>
    </location>
</feature>
<evidence type="ECO:0000256" key="2">
    <source>
        <dbReference type="SAM" id="SignalP"/>
    </source>
</evidence>
<accession>A0A1E5CMF2</accession>
<feature type="signal peptide" evidence="2">
    <location>
        <begin position="1"/>
        <end position="19"/>
    </location>
</feature>
<dbReference type="RefSeq" id="WP_017054253.1">
    <property type="nucleotide sequence ID" value="NZ_AJYW02000302.1"/>
</dbReference>
<keyword evidence="1" id="KW-0812">Transmembrane</keyword>
<dbReference type="EMBL" id="AJYW02000302">
    <property type="protein sequence ID" value="OEE70791.1"/>
    <property type="molecule type" value="Genomic_DNA"/>
</dbReference>
<name>A0A1E5CMF2_9VIBR</name>
<reference evidence="3 4" key="1">
    <citation type="journal article" date="2012" name="Science">
        <title>Ecological populations of bacteria act as socially cohesive units of antibiotic production and resistance.</title>
        <authorList>
            <person name="Cordero O.X."/>
            <person name="Wildschutte H."/>
            <person name="Kirkup B."/>
            <person name="Proehl S."/>
            <person name="Ngo L."/>
            <person name="Hussain F."/>
            <person name="Le Roux F."/>
            <person name="Mincer T."/>
            <person name="Polz M.F."/>
        </authorList>
    </citation>
    <scope>NUCLEOTIDE SEQUENCE [LARGE SCALE GENOMIC DNA]</scope>
    <source>
        <strain evidence="3 4">FF-238</strain>
    </source>
</reference>
<feature type="transmembrane region" description="Helical" evidence="1">
    <location>
        <begin position="375"/>
        <end position="396"/>
    </location>
</feature>
<evidence type="ECO:0000256" key="1">
    <source>
        <dbReference type="SAM" id="Phobius"/>
    </source>
</evidence>
<dbReference type="InterPro" id="IPR020010">
    <property type="entry name" value="CHP03503"/>
</dbReference>
<dbReference type="NCBIfam" id="NF041940">
    <property type="entry name" value="choice_anch_X"/>
    <property type="match status" value="1"/>
</dbReference>
<keyword evidence="4" id="KW-1185">Reference proteome</keyword>
<sequence>MLRIFATFSLLLVTLSAWATPESSMSLLDNRFRVDPTIEQITFVIYRAKDSQPVVLVRPDGKKYYSWRSPDSVRWYQESSMDIISIDKPMAGPWQAVGQVSPKNNIKLLSHLTLGTDRFPNRLYKTEFLKFTAQLKTGDKPLVLRDFLDRVKLKVTFTKFVENEDELVKEARPIPIVVGEFLDDGKQLDEKAGDGVFTVGLPIEVEPGKYRVRVTSGNGVFLRAQESTVLVYPSPISTTFIQSRKEGVDHNIVISGEQGMIAPGTIAAHIEQLTPTDLINYVEGQAEKEAFKVSLMLENHLELGKYSWNGRIFATDAATQRGLVFPISEQTYSVVKDVDIEESRRLQEEALAAQKKIEMEQQMLAAREAARQKSMMVIAIGNVVVIILGLLVWFVIGKIRAKKAALPEMQLAAPKK</sequence>
<dbReference type="Proteomes" id="UP000094165">
    <property type="component" value="Unassembled WGS sequence"/>
</dbReference>
<dbReference type="AlphaFoldDB" id="A0A1E5CMF2"/>
<organism evidence="3 4">
    <name type="scientific">Vibrio genomosp. F6 str. FF-238</name>
    <dbReference type="NCBI Taxonomy" id="1191298"/>
    <lineage>
        <taxon>Bacteria</taxon>
        <taxon>Pseudomonadati</taxon>
        <taxon>Pseudomonadota</taxon>
        <taxon>Gammaproteobacteria</taxon>
        <taxon>Vibrionales</taxon>
        <taxon>Vibrionaceae</taxon>
        <taxon>Vibrio</taxon>
    </lineage>
</organism>
<dbReference type="NCBIfam" id="TIGR03503">
    <property type="entry name" value="TIGR03503 family protein"/>
    <property type="match status" value="1"/>
</dbReference>
<evidence type="ECO:0000313" key="3">
    <source>
        <dbReference type="EMBL" id="OEE70791.1"/>
    </source>
</evidence>
<protein>
    <submittedName>
        <fullName evidence="3">TIGR03503 family protein</fullName>
    </submittedName>
</protein>
<evidence type="ECO:0000313" key="4">
    <source>
        <dbReference type="Proteomes" id="UP000094165"/>
    </source>
</evidence>
<keyword evidence="2" id="KW-0732">Signal</keyword>
<keyword evidence="1" id="KW-1133">Transmembrane helix</keyword>
<comment type="caution">
    <text evidence="3">The sequence shown here is derived from an EMBL/GenBank/DDBJ whole genome shotgun (WGS) entry which is preliminary data.</text>
</comment>
<keyword evidence="1" id="KW-0472">Membrane</keyword>
<proteinExistence type="predicted"/>
<gene>
    <name evidence="3" type="ORF">A130_08650</name>
</gene>